<dbReference type="Gene3D" id="3.40.50.2300">
    <property type="match status" value="1"/>
</dbReference>
<evidence type="ECO:0000259" key="1">
    <source>
        <dbReference type="PROSITE" id="PS50822"/>
    </source>
</evidence>
<dbReference type="EMBL" id="CVQH01011447">
    <property type="protein sequence ID" value="CRK20292.1"/>
    <property type="molecule type" value="Genomic_DNA"/>
</dbReference>
<dbReference type="GO" id="GO:0003676">
    <property type="term" value="F:nucleic acid binding"/>
    <property type="evidence" value="ECO:0007669"/>
    <property type="project" value="InterPro"/>
</dbReference>
<dbReference type="InterPro" id="IPR032472">
    <property type="entry name" value="ArgoL2"/>
</dbReference>
<dbReference type="Pfam" id="PF16488">
    <property type="entry name" value="ArgoL2"/>
    <property type="match status" value="1"/>
</dbReference>
<evidence type="ECO:0000313" key="2">
    <source>
        <dbReference type="EMBL" id="CRK20292.1"/>
    </source>
</evidence>
<dbReference type="Proteomes" id="UP000044602">
    <property type="component" value="Unassembled WGS sequence"/>
</dbReference>
<evidence type="ECO:0000313" key="3">
    <source>
        <dbReference type="Proteomes" id="UP000044602"/>
    </source>
</evidence>
<dbReference type="STRING" id="100787.A0A0G4LE41"/>
<dbReference type="InterPro" id="IPR003165">
    <property type="entry name" value="Piwi"/>
</dbReference>
<dbReference type="SUPFAM" id="SSF101690">
    <property type="entry name" value="PAZ domain"/>
    <property type="match status" value="1"/>
</dbReference>
<dbReference type="Pfam" id="PF02171">
    <property type="entry name" value="Piwi"/>
    <property type="match status" value="1"/>
</dbReference>
<name>A0A0G4LE41_VERLO</name>
<dbReference type="InterPro" id="IPR014811">
    <property type="entry name" value="ArgoL1"/>
</dbReference>
<proteinExistence type="predicted"/>
<dbReference type="InterPro" id="IPR012337">
    <property type="entry name" value="RNaseH-like_sf"/>
</dbReference>
<reference evidence="2 3" key="1">
    <citation type="submission" date="2015-05" db="EMBL/GenBank/DDBJ databases">
        <authorList>
            <person name="Wang D.B."/>
            <person name="Wang M."/>
        </authorList>
    </citation>
    <scope>NUCLEOTIDE SEQUENCE [LARGE SCALE GENOMIC DNA]</scope>
    <source>
        <strain evidence="2">VL1</strain>
    </source>
</reference>
<organism evidence="2 3">
    <name type="scientific">Verticillium longisporum</name>
    <name type="common">Verticillium dahliae var. longisporum</name>
    <dbReference type="NCBI Taxonomy" id="100787"/>
    <lineage>
        <taxon>Eukaryota</taxon>
        <taxon>Fungi</taxon>
        <taxon>Dikarya</taxon>
        <taxon>Ascomycota</taxon>
        <taxon>Pezizomycotina</taxon>
        <taxon>Sordariomycetes</taxon>
        <taxon>Hypocreomycetidae</taxon>
        <taxon>Glomerellales</taxon>
        <taxon>Plectosphaerellaceae</taxon>
        <taxon>Verticillium</taxon>
    </lineage>
</organism>
<dbReference type="PROSITE" id="PS50822">
    <property type="entry name" value="PIWI"/>
    <property type="match status" value="1"/>
</dbReference>
<dbReference type="Gene3D" id="3.30.420.10">
    <property type="entry name" value="Ribonuclease H-like superfamily/Ribonuclease H"/>
    <property type="match status" value="1"/>
</dbReference>
<dbReference type="PANTHER" id="PTHR22891">
    <property type="entry name" value="EUKARYOTIC TRANSLATION INITIATION FACTOR 2C"/>
    <property type="match status" value="1"/>
</dbReference>
<dbReference type="InterPro" id="IPR036085">
    <property type="entry name" value="PAZ_dom_sf"/>
</dbReference>
<sequence length="467" mass="50986">MRDVQVAEAGPKITNWAWVQVTESERYTDAAEAVGKFAAFLANTGIPIDTAPRRGLRVRTSSFRYQDDVEAAFKELEQRAAKGPPNLFVLVILPRQDTTLYSVVKTLGDCQFGFHTICAVEKTFTKENPMTFANIGLKWNLKNGGINHRVKDPIGIVAQGKTMVVGYDVTHPTNMGLQPGDKDLPPSIVGLVASVDKDLGQWPAENFFVRIVDPIEASFDATLQYLKTMSDKADPNGFPKFAVPVDALGVILGYTPRKNPEVSPVGSARFFPIGPTCVEKQLGVNNRISAIRGYFQSVRLGTGRALLNVNVTSGIFRTAVSVADLCRWANIAQYGGSNPPDPGTTAVPAERCTIIGGQSVRSKLSGEETTLMLDFACRSPFANALSISTESRSALGLDENPTLQQFGLTIDRRLLTVWGRELQSPSVLYLKNKEARTFSGGWNMRDVQVAEAGPKITNWAWVQVTES</sequence>
<dbReference type="AlphaFoldDB" id="A0A0G4LE41"/>
<dbReference type="Pfam" id="PF08699">
    <property type="entry name" value="ArgoL1"/>
    <property type="match status" value="1"/>
</dbReference>
<dbReference type="SMART" id="SM00950">
    <property type="entry name" value="Piwi"/>
    <property type="match status" value="1"/>
</dbReference>
<dbReference type="InterPro" id="IPR036397">
    <property type="entry name" value="RNaseH_sf"/>
</dbReference>
<feature type="non-terminal residue" evidence="2">
    <location>
        <position position="467"/>
    </location>
</feature>
<accession>A0A0G4LE41</accession>
<keyword evidence="3" id="KW-1185">Reference proteome</keyword>
<dbReference type="SUPFAM" id="SSF53098">
    <property type="entry name" value="Ribonuclease H-like"/>
    <property type="match status" value="1"/>
</dbReference>
<protein>
    <recommendedName>
        <fullName evidence="1">Piwi domain-containing protein</fullName>
    </recommendedName>
</protein>
<gene>
    <name evidence="2" type="ORF">BN1708_012802</name>
</gene>
<feature type="domain" description="Piwi" evidence="1">
    <location>
        <begin position="88"/>
        <end position="196"/>
    </location>
</feature>
<dbReference type="SMART" id="SM01163">
    <property type="entry name" value="DUF1785"/>
    <property type="match status" value="1"/>
</dbReference>